<dbReference type="SUPFAM" id="SSF53448">
    <property type="entry name" value="Nucleotide-diphospho-sugar transferases"/>
    <property type="match status" value="1"/>
</dbReference>
<evidence type="ECO:0000313" key="4">
    <source>
        <dbReference type="EMBL" id="CAL5229301.1"/>
    </source>
</evidence>
<evidence type="ECO:0000256" key="2">
    <source>
        <dbReference type="RuleBase" id="RU363055"/>
    </source>
</evidence>
<keyword evidence="2" id="KW-0812">Transmembrane</keyword>
<dbReference type="PANTHER" id="PTHR46581">
    <property type="entry name" value="ARABINOSYLTRANSFERASE RRA3"/>
    <property type="match status" value="1"/>
</dbReference>
<name>A0ABP1GEV8_9CHLO</name>
<keyword evidence="2" id="KW-0333">Golgi apparatus</keyword>
<keyword evidence="2" id="KW-0735">Signal-anchor</keyword>
<keyword evidence="5" id="KW-1185">Reference proteome</keyword>
<gene>
    <name evidence="4" type="primary">g12600</name>
    <name evidence="4" type="ORF">VP750_LOCUS11207</name>
</gene>
<keyword evidence="2" id="KW-0328">Glycosyltransferase</keyword>
<keyword evidence="2" id="KW-1133">Transmembrane helix</keyword>
<proteinExistence type="inferred from homology"/>
<dbReference type="Proteomes" id="UP001497392">
    <property type="component" value="Unassembled WGS sequence"/>
</dbReference>
<dbReference type="Pfam" id="PF03407">
    <property type="entry name" value="Nucleotid_trans"/>
    <property type="match status" value="1"/>
</dbReference>
<organism evidence="4 5">
    <name type="scientific">Coccomyxa viridis</name>
    <dbReference type="NCBI Taxonomy" id="1274662"/>
    <lineage>
        <taxon>Eukaryota</taxon>
        <taxon>Viridiplantae</taxon>
        <taxon>Chlorophyta</taxon>
        <taxon>core chlorophytes</taxon>
        <taxon>Trebouxiophyceae</taxon>
        <taxon>Trebouxiophyceae incertae sedis</taxon>
        <taxon>Coccomyxaceae</taxon>
        <taxon>Coccomyxa</taxon>
    </lineage>
</organism>
<protein>
    <recommendedName>
        <fullName evidence="2">Glycosyltransferase</fullName>
        <ecNumber evidence="2">2.4.2.-</ecNumber>
    </recommendedName>
</protein>
<evidence type="ECO:0000313" key="5">
    <source>
        <dbReference type="Proteomes" id="UP001497392"/>
    </source>
</evidence>
<sequence>MKGAEWQLPSFFQARQDASHDSQGKNKQTDARSRSQLLVLVFFGMMATGFLTAQYLYIWAQQPDGAADLSTPAAAQKVAMLDKQKASSQPQAKAKSSGALHDLLTQVAPQKEGRPKEVMIAISNYNLWPLRALPLWVKSVKQAKVSNYLVVAIDTALRDQLEKEGIPVYYRDVKVDKAQEGTGDNHAISALKFKIIQEFLELGWNVLLSDVDVVVVQDPFDHLYRDHDVEGMSDGFDDATAYGHGNGIDDQSMGWSRYAQGTTHLNLNSGFFYLQANERTISLMERIAARLAKEKAWDQSVYNEEMFFLSHGSYSSAQVTVRAMDIMVFMNSKVLFRTVRYLPPAKQRKPAVVHINYHPDKLERAQAAYKYFVEGDRGALKDFPGGSEPGS</sequence>
<accession>A0ABP1GEV8</accession>
<feature type="domain" description="Nucleotide-diphospho-sugar transferase" evidence="3">
    <location>
        <begin position="144"/>
        <end position="361"/>
    </location>
</feature>
<feature type="transmembrane region" description="Helical" evidence="2">
    <location>
        <begin position="37"/>
        <end position="60"/>
    </location>
</feature>
<dbReference type="Gene3D" id="3.90.550.10">
    <property type="entry name" value="Spore Coat Polysaccharide Biosynthesis Protein SpsA, Chain A"/>
    <property type="match status" value="1"/>
</dbReference>
<comment type="subcellular location">
    <subcellularLocation>
        <location evidence="2">Golgi apparatus membrane</location>
        <topology evidence="2">Single-pass type II membrane protein</topology>
    </subcellularLocation>
</comment>
<keyword evidence="2" id="KW-0961">Cell wall biogenesis/degradation</keyword>
<dbReference type="EC" id="2.4.2.-" evidence="2"/>
<dbReference type="PANTHER" id="PTHR46581:SF3">
    <property type="entry name" value="ARABINOSYLTRANSFERASE RRA3"/>
    <property type="match status" value="1"/>
</dbReference>
<evidence type="ECO:0000259" key="3">
    <source>
        <dbReference type="Pfam" id="PF03407"/>
    </source>
</evidence>
<reference evidence="4 5" key="1">
    <citation type="submission" date="2024-06" db="EMBL/GenBank/DDBJ databases">
        <authorList>
            <person name="Kraege A."/>
            <person name="Thomma B."/>
        </authorList>
    </citation>
    <scope>NUCLEOTIDE SEQUENCE [LARGE SCALE GENOMIC DNA]</scope>
</reference>
<keyword evidence="2" id="KW-0808">Transferase</keyword>
<evidence type="ECO:0000256" key="1">
    <source>
        <dbReference type="ARBA" id="ARBA00007033"/>
    </source>
</evidence>
<dbReference type="InterPro" id="IPR005069">
    <property type="entry name" value="Nucl-diP-sugar_transferase"/>
</dbReference>
<dbReference type="EMBL" id="CAXHTA020000020">
    <property type="protein sequence ID" value="CAL5229301.1"/>
    <property type="molecule type" value="Genomic_DNA"/>
</dbReference>
<comment type="similarity">
    <text evidence="1 2">Belongs to the glycosyltransferase 77 family.</text>
</comment>
<dbReference type="InterPro" id="IPR044290">
    <property type="entry name" value="RRA1/2/3"/>
</dbReference>
<comment type="caution">
    <text evidence="4">The sequence shown here is derived from an EMBL/GenBank/DDBJ whole genome shotgun (WGS) entry which is preliminary data.</text>
</comment>
<dbReference type="InterPro" id="IPR029044">
    <property type="entry name" value="Nucleotide-diphossugar_trans"/>
</dbReference>
<keyword evidence="2" id="KW-0472">Membrane</keyword>